<dbReference type="EMBL" id="CAJNON010001461">
    <property type="protein sequence ID" value="CAF1464309.1"/>
    <property type="molecule type" value="Genomic_DNA"/>
</dbReference>
<dbReference type="Proteomes" id="UP000663881">
    <property type="component" value="Unassembled WGS sequence"/>
</dbReference>
<name>A0A815L617_9BILA</name>
<evidence type="ECO:0000256" key="1">
    <source>
        <dbReference type="SAM" id="MobiDB-lite"/>
    </source>
</evidence>
<organism evidence="3 7">
    <name type="scientific">Adineta steineri</name>
    <dbReference type="NCBI Taxonomy" id="433720"/>
    <lineage>
        <taxon>Eukaryota</taxon>
        <taxon>Metazoa</taxon>
        <taxon>Spiralia</taxon>
        <taxon>Gnathifera</taxon>
        <taxon>Rotifera</taxon>
        <taxon>Eurotatoria</taxon>
        <taxon>Bdelloidea</taxon>
        <taxon>Adinetida</taxon>
        <taxon>Adinetidae</taxon>
        <taxon>Adineta</taxon>
    </lineage>
</organism>
<accession>A0A815L617</accession>
<gene>
    <name evidence="3" type="ORF">IZO911_LOCUS39759</name>
    <name evidence="6" type="ORF">KXQ929_LOCUS19034</name>
    <name evidence="5" type="ORF">OKA104_LOCUS19190</name>
    <name evidence="4" type="ORF">VCS650_LOCUS40225</name>
</gene>
<evidence type="ECO:0000313" key="5">
    <source>
        <dbReference type="EMBL" id="CAF3813176.1"/>
    </source>
</evidence>
<evidence type="ECO:0000313" key="7">
    <source>
        <dbReference type="Proteomes" id="UP000663860"/>
    </source>
</evidence>
<feature type="signal peptide" evidence="2">
    <location>
        <begin position="1"/>
        <end position="21"/>
    </location>
</feature>
<dbReference type="Proteomes" id="UP000663868">
    <property type="component" value="Unassembled WGS sequence"/>
</dbReference>
<comment type="caution">
    <text evidence="3">The sequence shown here is derived from an EMBL/GenBank/DDBJ whole genome shotgun (WGS) entry which is preliminary data.</text>
</comment>
<protein>
    <recommendedName>
        <fullName evidence="8">Hydrophobin</fullName>
    </recommendedName>
</protein>
<evidence type="ECO:0000313" key="4">
    <source>
        <dbReference type="EMBL" id="CAF1464309.1"/>
    </source>
</evidence>
<dbReference type="Proteomes" id="UP000663860">
    <property type="component" value="Unassembled WGS sequence"/>
</dbReference>
<feature type="compositionally biased region" description="Low complexity" evidence="1">
    <location>
        <begin position="37"/>
        <end position="49"/>
    </location>
</feature>
<dbReference type="EMBL" id="CAJNOE010001252">
    <property type="protein sequence ID" value="CAF1405555.1"/>
    <property type="molecule type" value="Genomic_DNA"/>
</dbReference>
<feature type="chain" id="PRO_5036228141" description="Hydrophobin" evidence="2">
    <location>
        <begin position="22"/>
        <end position="181"/>
    </location>
</feature>
<keyword evidence="2" id="KW-0732">Signal</keyword>
<dbReference type="EMBL" id="CAJOBB010001272">
    <property type="protein sequence ID" value="CAF3833902.1"/>
    <property type="molecule type" value="Genomic_DNA"/>
</dbReference>
<dbReference type="AlphaFoldDB" id="A0A815L617"/>
<evidence type="ECO:0000256" key="2">
    <source>
        <dbReference type="SAM" id="SignalP"/>
    </source>
</evidence>
<evidence type="ECO:0000313" key="3">
    <source>
        <dbReference type="EMBL" id="CAF1405555.1"/>
    </source>
</evidence>
<reference evidence="3" key="1">
    <citation type="submission" date="2021-02" db="EMBL/GenBank/DDBJ databases">
        <authorList>
            <person name="Nowell W R."/>
        </authorList>
    </citation>
    <scope>NUCLEOTIDE SEQUENCE</scope>
</reference>
<dbReference type="Proteomes" id="UP000663891">
    <property type="component" value="Unassembled WGS sequence"/>
</dbReference>
<feature type="region of interest" description="Disordered" evidence="1">
    <location>
        <begin position="21"/>
        <end position="55"/>
    </location>
</feature>
<dbReference type="OrthoDB" id="10539810at2759"/>
<dbReference type="EMBL" id="CAJOAY010001225">
    <property type="protein sequence ID" value="CAF3813176.1"/>
    <property type="molecule type" value="Genomic_DNA"/>
</dbReference>
<proteinExistence type="predicted"/>
<evidence type="ECO:0000313" key="6">
    <source>
        <dbReference type="EMBL" id="CAF3833902.1"/>
    </source>
</evidence>
<evidence type="ECO:0008006" key="8">
    <source>
        <dbReference type="Google" id="ProtNLM"/>
    </source>
</evidence>
<sequence>MQMSKCLCIMIIAVIVTAANASPAREKRGGSSGCKDNGQGSNGNNNGKNWNGGNGQNNWNGGTTYYISPNYQNQANTDYNNEQTNVASTTNSCNGPNQYCCNNDASSNSNTNGRRKRGGGSNSPIFYIQHPTNSNKQYACGQAATNGASGSQTTGCSTNQSCCQGNNGTSLVSLSCSGLNL</sequence>